<dbReference type="GO" id="GO:0005524">
    <property type="term" value="F:ATP binding"/>
    <property type="evidence" value="ECO:0007669"/>
    <property type="project" value="InterPro"/>
</dbReference>
<dbReference type="InterPro" id="IPR001482">
    <property type="entry name" value="T2SS/T4SS_dom"/>
</dbReference>
<evidence type="ECO:0000313" key="4">
    <source>
        <dbReference type="Proteomes" id="UP000295325"/>
    </source>
</evidence>
<keyword evidence="4" id="KW-1185">Reference proteome</keyword>
<protein>
    <submittedName>
        <fullName evidence="3">Twitching motility protein PilT</fullName>
    </submittedName>
</protein>
<proteinExistence type="inferred from homology"/>
<name>A0A4R7KUY6_9CLOT</name>
<evidence type="ECO:0000256" key="1">
    <source>
        <dbReference type="ARBA" id="ARBA00006611"/>
    </source>
</evidence>
<dbReference type="InterPro" id="IPR027417">
    <property type="entry name" value="P-loop_NTPase"/>
</dbReference>
<dbReference type="Proteomes" id="UP000295325">
    <property type="component" value="Unassembled WGS sequence"/>
</dbReference>
<comment type="caution">
    <text evidence="3">The sequence shown here is derived from an EMBL/GenBank/DDBJ whole genome shotgun (WGS) entry which is preliminary data.</text>
</comment>
<dbReference type="RefSeq" id="WP_133627599.1">
    <property type="nucleotide sequence ID" value="NZ_SOAZ01000005.1"/>
</dbReference>
<comment type="similarity">
    <text evidence="1">Belongs to the GSP E family.</text>
</comment>
<dbReference type="NCBIfam" id="TIGR01420">
    <property type="entry name" value="pilT_fam"/>
    <property type="match status" value="1"/>
</dbReference>
<dbReference type="InterPro" id="IPR003593">
    <property type="entry name" value="AAA+_ATPase"/>
</dbReference>
<reference evidence="3 4" key="1">
    <citation type="submission" date="2019-03" db="EMBL/GenBank/DDBJ databases">
        <title>Genomic Encyclopedia of Type Strains, Phase IV (KMG-IV): sequencing the most valuable type-strain genomes for metagenomic binning, comparative biology and taxonomic classification.</title>
        <authorList>
            <person name="Goeker M."/>
        </authorList>
    </citation>
    <scope>NUCLEOTIDE SEQUENCE [LARGE SCALE GENOMIC DNA]</scope>
    <source>
        <strain evidence="3 4">DSM 24455</strain>
    </source>
</reference>
<accession>A0A4R7KUY6</accession>
<dbReference type="SUPFAM" id="SSF52540">
    <property type="entry name" value="P-loop containing nucleoside triphosphate hydrolases"/>
    <property type="match status" value="1"/>
</dbReference>
<dbReference type="InterPro" id="IPR006321">
    <property type="entry name" value="PilT/PilU"/>
</dbReference>
<dbReference type="SMART" id="SM00382">
    <property type="entry name" value="AAA"/>
    <property type="match status" value="1"/>
</dbReference>
<dbReference type="Gene3D" id="3.40.50.300">
    <property type="entry name" value="P-loop containing nucleotide triphosphate hydrolases"/>
    <property type="match status" value="1"/>
</dbReference>
<dbReference type="PROSITE" id="PS00662">
    <property type="entry name" value="T2SP_E"/>
    <property type="match status" value="1"/>
</dbReference>
<dbReference type="Gene3D" id="3.30.450.90">
    <property type="match status" value="1"/>
</dbReference>
<evidence type="ECO:0000259" key="2">
    <source>
        <dbReference type="PROSITE" id="PS00662"/>
    </source>
</evidence>
<organism evidence="3 4">
    <name type="scientific">Fonticella tunisiensis</name>
    <dbReference type="NCBI Taxonomy" id="1096341"/>
    <lineage>
        <taxon>Bacteria</taxon>
        <taxon>Bacillati</taxon>
        <taxon>Bacillota</taxon>
        <taxon>Clostridia</taxon>
        <taxon>Eubacteriales</taxon>
        <taxon>Clostridiaceae</taxon>
        <taxon>Fonticella</taxon>
    </lineage>
</organism>
<dbReference type="CDD" id="cd01131">
    <property type="entry name" value="PilT"/>
    <property type="match status" value="1"/>
</dbReference>
<gene>
    <name evidence="3" type="ORF">EDD71_105150</name>
</gene>
<dbReference type="GO" id="GO:0016887">
    <property type="term" value="F:ATP hydrolysis activity"/>
    <property type="evidence" value="ECO:0007669"/>
    <property type="project" value="InterPro"/>
</dbReference>
<dbReference type="Pfam" id="PF00437">
    <property type="entry name" value="T2SSE"/>
    <property type="match status" value="1"/>
</dbReference>
<dbReference type="OrthoDB" id="9808272at2"/>
<feature type="domain" description="Bacterial type II secretion system protein E" evidence="2">
    <location>
        <begin position="194"/>
        <end position="208"/>
    </location>
</feature>
<dbReference type="PANTHER" id="PTHR30486:SF16">
    <property type="entry name" value="TWITCHING MOTILITY PROTEIN PILT"/>
    <property type="match status" value="1"/>
</dbReference>
<evidence type="ECO:0000313" key="3">
    <source>
        <dbReference type="EMBL" id="TDT61970.1"/>
    </source>
</evidence>
<dbReference type="AlphaFoldDB" id="A0A4R7KUY6"/>
<sequence length="352" mass="38884">MLQFEELLKKAIELNASDLHLTVGIPPTMRINGNLVPYGNNKLTPKDAESYVMQILNDEQYRKYKETGEIDLSYSIQGIGRFRVNVFRQRGSDAMALRTVAPQVPTLDGLGMPPVLKELTTKNRGLILVTGPTGSGKSTTLAAMINEINSTRSGHIITLEDPVEYLHRHKKSIVNQREIGHDSKSYVAALRAALREDPDVILVGEMRDLETISTAITAAETGHLVLSTLHTIGASKTVDRIVDVFPPHQQQQIKVQLAAVLEGVISQQLLPRADGEGRVCALEIMVATPAIRNLIREGKTHQIDSAVQTGGKYGMKTMDMSLVELYKKGLISYDVAMTYSVDRDIMMRLINL</sequence>
<dbReference type="InterPro" id="IPR050921">
    <property type="entry name" value="T4SS_GSP_E_ATPase"/>
</dbReference>
<dbReference type="PANTHER" id="PTHR30486">
    <property type="entry name" value="TWITCHING MOTILITY PROTEIN PILT"/>
    <property type="match status" value="1"/>
</dbReference>
<dbReference type="EMBL" id="SOAZ01000005">
    <property type="protein sequence ID" value="TDT61970.1"/>
    <property type="molecule type" value="Genomic_DNA"/>
</dbReference>